<evidence type="ECO:0000256" key="6">
    <source>
        <dbReference type="RuleBase" id="RU000481"/>
    </source>
</evidence>
<dbReference type="InterPro" id="IPR004839">
    <property type="entry name" value="Aminotransferase_I/II_large"/>
</dbReference>
<comment type="cofactor">
    <cofactor evidence="1 6">
        <name>pyridoxal 5'-phosphate</name>
        <dbReference type="ChEBI" id="CHEBI:597326"/>
    </cofactor>
</comment>
<dbReference type="PROSITE" id="PS00105">
    <property type="entry name" value="AA_TRANSFER_CLASS_1"/>
    <property type="match status" value="1"/>
</dbReference>
<keyword evidence="9" id="KW-1185">Reference proteome</keyword>
<dbReference type="Proteomes" id="UP001225356">
    <property type="component" value="Unassembled WGS sequence"/>
</dbReference>
<keyword evidence="5" id="KW-0663">Pyridoxal phosphate</keyword>
<gene>
    <name evidence="8" type="ORF">J2853_009709</name>
</gene>
<dbReference type="CDD" id="cd00609">
    <property type="entry name" value="AAT_like"/>
    <property type="match status" value="1"/>
</dbReference>
<dbReference type="InterPro" id="IPR004838">
    <property type="entry name" value="NHTrfase_class1_PyrdxlP-BS"/>
</dbReference>
<dbReference type="Gene3D" id="3.40.640.10">
    <property type="entry name" value="Type I PLP-dependent aspartate aminotransferase-like (Major domain)"/>
    <property type="match status" value="1"/>
</dbReference>
<dbReference type="PANTHER" id="PTHR46383">
    <property type="entry name" value="ASPARTATE AMINOTRANSFERASE"/>
    <property type="match status" value="1"/>
</dbReference>
<accession>A0ABT9QVT8</accession>
<keyword evidence="3 6" id="KW-0032">Aminotransferase</keyword>
<dbReference type="EC" id="2.6.1.-" evidence="6"/>
<dbReference type="RefSeq" id="WP_307569424.1">
    <property type="nucleotide sequence ID" value="NZ_JAUSQU010000003.1"/>
</dbReference>
<dbReference type="PANTHER" id="PTHR46383:SF1">
    <property type="entry name" value="ASPARTATE AMINOTRANSFERASE"/>
    <property type="match status" value="1"/>
</dbReference>
<evidence type="ECO:0000256" key="2">
    <source>
        <dbReference type="ARBA" id="ARBA00007441"/>
    </source>
</evidence>
<evidence type="ECO:0000256" key="5">
    <source>
        <dbReference type="ARBA" id="ARBA00022898"/>
    </source>
</evidence>
<dbReference type="SUPFAM" id="SSF53383">
    <property type="entry name" value="PLP-dependent transferases"/>
    <property type="match status" value="1"/>
</dbReference>
<dbReference type="InterPro" id="IPR050596">
    <property type="entry name" value="AspAT/PAT-like"/>
</dbReference>
<proteinExistence type="inferred from homology"/>
<feature type="domain" description="Aminotransferase class I/classII large" evidence="7">
    <location>
        <begin position="31"/>
        <end position="361"/>
    </location>
</feature>
<dbReference type="GO" id="GO:0008483">
    <property type="term" value="F:transaminase activity"/>
    <property type="evidence" value="ECO:0007669"/>
    <property type="project" value="UniProtKB-KW"/>
</dbReference>
<reference evidence="8 9" key="1">
    <citation type="submission" date="2023-07" db="EMBL/GenBank/DDBJ databases">
        <title>Sequencing the genomes of 1000 actinobacteria strains.</title>
        <authorList>
            <person name="Klenk H.-P."/>
        </authorList>
    </citation>
    <scope>NUCLEOTIDE SEQUENCE [LARGE SCALE GENOMIC DNA]</scope>
    <source>
        <strain evidence="8 9">DSM 46740</strain>
    </source>
</reference>
<evidence type="ECO:0000259" key="7">
    <source>
        <dbReference type="Pfam" id="PF00155"/>
    </source>
</evidence>
<evidence type="ECO:0000256" key="1">
    <source>
        <dbReference type="ARBA" id="ARBA00001933"/>
    </source>
</evidence>
<name>A0ABT9QVT8_9ACTN</name>
<evidence type="ECO:0000313" key="8">
    <source>
        <dbReference type="EMBL" id="MDP9850413.1"/>
    </source>
</evidence>
<keyword evidence="4 6" id="KW-0808">Transferase</keyword>
<evidence type="ECO:0000313" key="9">
    <source>
        <dbReference type="Proteomes" id="UP001225356"/>
    </source>
</evidence>
<comment type="similarity">
    <text evidence="2 6">Belongs to the class-I pyridoxal-phosphate-dependent aminotransferase family.</text>
</comment>
<dbReference type="InterPro" id="IPR015421">
    <property type="entry name" value="PyrdxlP-dep_Trfase_major"/>
</dbReference>
<protein>
    <recommendedName>
        <fullName evidence="6">Aminotransferase</fullName>
        <ecNumber evidence="6">2.6.1.-</ecNumber>
    </recommendedName>
</protein>
<comment type="caution">
    <text evidence="8">The sequence shown here is derived from an EMBL/GenBank/DDBJ whole genome shotgun (WGS) entry which is preliminary data.</text>
</comment>
<dbReference type="Pfam" id="PF00155">
    <property type="entry name" value="Aminotran_1_2"/>
    <property type="match status" value="1"/>
</dbReference>
<evidence type="ECO:0000256" key="3">
    <source>
        <dbReference type="ARBA" id="ARBA00022576"/>
    </source>
</evidence>
<evidence type="ECO:0000256" key="4">
    <source>
        <dbReference type="ARBA" id="ARBA00022679"/>
    </source>
</evidence>
<dbReference type="EMBL" id="JAUSQU010000003">
    <property type="protein sequence ID" value="MDP9850413.1"/>
    <property type="molecule type" value="Genomic_DNA"/>
</dbReference>
<dbReference type="InterPro" id="IPR015424">
    <property type="entry name" value="PyrdxlP-dep_Trfase"/>
</dbReference>
<sequence length="381" mass="39748">MNDPFFARSLAQLTGPGSGYARTTTTAGSEIDLGTGEVRYPLPAEVRADLAAAIGGMDEPWYGDPAGQKTLRAAYLRHLLGPAANQAQDIGRVLVTGGGKEACWLAVRYLLQSDGNGTLVPRPGWEPYGLWVNAADRQQLPYDPAELAADPAVLRRLAGDAPSWPALLVLNYPHNPTGVHVDQPTMDAIIETAADLGLAVVSDEVYRAFAPGHVSAALAPAYDPLRHLIIDSTSKWLAAAGLRVGFLVADPSVIGDLTAFRASYASMTSAIAQQAAATLLTSPTATRWLATIRTDVDGTRRATAEHLADLGISVTSHGALYLWCANPGPANLPPTAALAGRAKIADGSGFGAPGHVRICPARDGLDPATAAAAVANTLRSR</sequence>
<organism evidence="8 9">
    <name type="scientific">Streptosporangium lutulentum</name>
    <dbReference type="NCBI Taxonomy" id="1461250"/>
    <lineage>
        <taxon>Bacteria</taxon>
        <taxon>Bacillati</taxon>
        <taxon>Actinomycetota</taxon>
        <taxon>Actinomycetes</taxon>
        <taxon>Streptosporangiales</taxon>
        <taxon>Streptosporangiaceae</taxon>
        <taxon>Streptosporangium</taxon>
    </lineage>
</organism>